<dbReference type="GO" id="GO:0008270">
    <property type="term" value="F:zinc ion binding"/>
    <property type="evidence" value="ECO:0007669"/>
    <property type="project" value="UniProtKB-KW"/>
</dbReference>
<feature type="coiled-coil region" evidence="5">
    <location>
        <begin position="351"/>
        <end position="378"/>
    </location>
</feature>
<organism evidence="8 9">
    <name type="scientific">Caenorhabditis elegans</name>
    <dbReference type="NCBI Taxonomy" id="6239"/>
    <lineage>
        <taxon>Eukaryota</taxon>
        <taxon>Metazoa</taxon>
        <taxon>Ecdysozoa</taxon>
        <taxon>Nematoda</taxon>
        <taxon>Chromadorea</taxon>
        <taxon>Rhabditida</taxon>
        <taxon>Rhabditina</taxon>
        <taxon>Rhabditomorpha</taxon>
        <taxon>Rhabditoidea</taxon>
        <taxon>Rhabditidae</taxon>
        <taxon>Peloderinae</taxon>
        <taxon>Caenorhabditis</taxon>
    </lineage>
</organism>
<dbReference type="WormBase" id="F14F9.4">
    <property type="protein sequence ID" value="CE09390"/>
    <property type="gene ID" value="WBGene00017467"/>
</dbReference>
<dbReference type="eggNOG" id="ENOG502TGQS">
    <property type="taxonomic scope" value="Eukaryota"/>
</dbReference>
<dbReference type="DIP" id="DIP-25783N"/>
<dbReference type="AGR" id="WB:WBGene00017467"/>
<keyword evidence="4" id="KW-0862">Zinc</keyword>
<reference evidence="8 9" key="1">
    <citation type="journal article" date="1998" name="Science">
        <title>Genome sequence of the nematode C. elegans: a platform for investigating biology.</title>
        <authorList>
            <consortium name="The C. elegans sequencing consortium"/>
            <person name="Sulson J.E."/>
            <person name="Waterston R."/>
        </authorList>
    </citation>
    <scope>NUCLEOTIDE SEQUENCE [LARGE SCALE GENOMIC DNA]</scope>
    <source>
        <strain evidence="8 9">Bristol N2</strain>
    </source>
</reference>
<dbReference type="PaxDb" id="6239-F14F9.4"/>
<keyword evidence="9" id="KW-1185">Reference proteome</keyword>
<feature type="region of interest" description="Disordered" evidence="6">
    <location>
        <begin position="271"/>
        <end position="290"/>
    </location>
</feature>
<evidence type="ECO:0007829" key="11">
    <source>
        <dbReference type="PeptideAtlas" id="Q9GUC8"/>
    </source>
</evidence>
<keyword evidence="1" id="KW-0479">Metal-binding</keyword>
<dbReference type="Bgee" id="WBGene00017467">
    <property type="expression patterns" value="Expressed in pharyngeal muscle cell (C elegans) and 3 other cell types or tissues"/>
</dbReference>
<keyword evidence="2" id="KW-0863">Zinc-finger</keyword>
<dbReference type="IntAct" id="Q9GUC8">
    <property type="interactions" value="7"/>
</dbReference>
<evidence type="ECO:0000313" key="9">
    <source>
        <dbReference type="Proteomes" id="UP000001940"/>
    </source>
</evidence>
<dbReference type="PhylomeDB" id="Q9GUC8"/>
<evidence type="ECO:0000256" key="1">
    <source>
        <dbReference type="ARBA" id="ARBA00022723"/>
    </source>
</evidence>
<name>Q9GUC8_CAEEL</name>
<dbReference type="SUPFAM" id="SSF57850">
    <property type="entry name" value="RING/U-box"/>
    <property type="match status" value="1"/>
</dbReference>
<dbReference type="Proteomes" id="UP000001940">
    <property type="component" value="Chromosome V"/>
</dbReference>
<dbReference type="OMA" id="HNQKDNI"/>
<dbReference type="PIR" id="A89042">
    <property type="entry name" value="A89042"/>
</dbReference>
<dbReference type="STRING" id="6239.F14F9.4.1"/>
<dbReference type="AlphaFoldDB" id="Q9GUC8"/>
<keyword evidence="3" id="KW-0833">Ubl conjugation pathway</keyword>
<evidence type="ECO:0000256" key="6">
    <source>
        <dbReference type="SAM" id="MobiDB-lite"/>
    </source>
</evidence>
<evidence type="ECO:0000256" key="5">
    <source>
        <dbReference type="SAM" id="Coils"/>
    </source>
</evidence>
<protein>
    <submittedName>
        <fullName evidence="8">IBR domain-containing protein</fullName>
    </submittedName>
</protein>
<dbReference type="HOGENOM" id="CLU_015568_0_0_1"/>
<evidence type="ECO:0000313" key="8">
    <source>
        <dbReference type="EMBL" id="CCD62732.1"/>
    </source>
</evidence>
<dbReference type="FunCoup" id="Q9GUC8">
    <property type="interactions" value="1246"/>
</dbReference>
<evidence type="ECO:0000256" key="3">
    <source>
        <dbReference type="ARBA" id="ARBA00022786"/>
    </source>
</evidence>
<evidence type="ECO:0000256" key="2">
    <source>
        <dbReference type="ARBA" id="ARBA00022771"/>
    </source>
</evidence>
<feature type="domain" description="IBR" evidence="7">
    <location>
        <begin position="632"/>
        <end position="681"/>
    </location>
</feature>
<dbReference type="InterPro" id="IPR002867">
    <property type="entry name" value="IBR_dom"/>
</dbReference>
<dbReference type="Pfam" id="PF01485">
    <property type="entry name" value="IBR"/>
    <property type="match status" value="1"/>
</dbReference>
<dbReference type="OrthoDB" id="5787359at2759"/>
<gene>
    <name evidence="8" type="ORF">CELE_F14F9.4</name>
    <name evidence="8 10" type="ORF">F14F9.4</name>
</gene>
<dbReference type="InParanoid" id="Q9GUC8"/>
<evidence type="ECO:0000256" key="4">
    <source>
        <dbReference type="ARBA" id="ARBA00022833"/>
    </source>
</evidence>
<keyword evidence="11" id="KW-1267">Proteomics identification</keyword>
<dbReference type="EMBL" id="BX284605">
    <property type="protein sequence ID" value="CCD62732.1"/>
    <property type="molecule type" value="Genomic_DNA"/>
</dbReference>
<evidence type="ECO:0000313" key="10">
    <source>
        <dbReference type="WormBase" id="F14F9.4"/>
    </source>
</evidence>
<evidence type="ECO:0000259" key="7">
    <source>
        <dbReference type="Pfam" id="PF01485"/>
    </source>
</evidence>
<dbReference type="CDD" id="cd20335">
    <property type="entry name" value="BRcat_RBR"/>
    <property type="match status" value="1"/>
</dbReference>
<sequence>MSSSLEPSSSTRIEEETSSVWSYTDSMLDVYDVHDPEEVNTQELFDKPRGQKRWIGKEHHRGKERLHNNVKDRTFIEKTIKATEPLSKNATKKIEASTRDGLDFNIVYSLDKKNRWQTADTITLLGATPENLKAEVVERNGLEQCGLQHPNKSTFAVHSKQVNLDKEPGDFDIRSATSSGKGQHYSNFLPETREFSKKANAKMMTIRGQDQEDLKTREVEQPTISYNLYKTHPNREVGGGQLFKPKVAFKSGRHRANNKIDLENYDSYEEDFDEEYEQSNELVPQRPSENSVDLSTFVVENREKQSRKSKRNDNEMSYEIVESLKPETEYCNLFNIQDYLRNEGYTFESAEITFHNQKQNMEHQMEQLREEDNNLVIKTIQPGQYLIDASEWCQLDGGIKDGEPTTIIVISHVKRNQYKVLVNSTIAVHPSKKGSQHLKQLISSAMTFREAVSRITTEILTNRKIIETMKMSTLLYGRKTVPELLHDSYEWENQLVNMNWPNQYYHCTWANSEELSTVGGKLEWKDLCDMVRRENNGTFDNGKPDEKCGVCNQKTEAKEIFLVESELTTKCTDCLKDEFYREFRARRLPIDLQIKAVDELELLSTFIPLPIVNLYIRMVSETTYQDLGALGSFEKCPKCKSAVFFDEVVEGNDKKTQNRSCPCGYSWCRQCNKVPHWPLKCGDFAEWDEKWLLRYAVKNAQGAGDQTLLQVACSCGKEVYSSLLPEEFLICPNCKITIDTHTMSTVWKHEYFPFNPRFRKLVESDYTILGRNYNERPYVPPIAVYTELEKIPGIKASVIETCAAARDVRYNVHTRNRAVNREHVLIRKGVLSPEIMGNLLGTTVYLVENVTAWMYMTSQYDRNIKNTLESMMENRKNLLSSLEKEDLDAIKECAKKLRRDIDTVVQAVETKVKDAKII</sequence>
<dbReference type="PANTHER" id="PTHR31063">
    <property type="entry name" value="PROTEIN CBG08668"/>
    <property type="match status" value="1"/>
</dbReference>
<accession>Q9GUC8</accession>
<dbReference type="PANTHER" id="PTHR31063:SF4">
    <property type="entry name" value="IBR DOMAIN-CONTAINING PROTEIN"/>
    <property type="match status" value="1"/>
</dbReference>
<dbReference type="PeptideAtlas" id="Q9GUC8"/>
<proteinExistence type="evidence at protein level"/>
<keyword evidence="5" id="KW-0175">Coiled coil</keyword>
<dbReference type="UCSC" id="F14F9.4">
    <property type="organism name" value="c. elegans"/>
</dbReference>